<dbReference type="InterPro" id="IPR029055">
    <property type="entry name" value="Ntn_hydrolases_N"/>
</dbReference>
<dbReference type="SUPFAM" id="SSF56235">
    <property type="entry name" value="N-terminal nucleophile aminohydrolases (Ntn hydrolases)"/>
    <property type="match status" value="1"/>
</dbReference>
<dbReference type="PROSITE" id="PS00854">
    <property type="entry name" value="PROTEASOME_BETA_1"/>
    <property type="match status" value="1"/>
</dbReference>
<sequence>MQPHSPGMKAISMRGQDVTDALMHWRLIYEIQLEIQGMLIEAHGYALADPETLSCKRHLTASSQLYSNSVGDIHHLDDVRDFCNVGTCTTKRLNVSNINMEFANPMEATSVPIEHRFEPYDDNGGTSLAIAGKDFCVIASDTRQSTGYSINSRYAPKAYKLSETSVIAMNGFHADGLTLKKVLDQRLKWYKFSHEKDMSVTAVAQMLSITLYQKRFFPYYSFCVLGGVDENGKGAVYCYDAIGSFEREMCRANGSASALIQPFLDNQVGKKNMANRKFEEMELDEVLKIVKDAFTSATERDIYTGDHLQIFIIRKDQPVEVQLHPLKKD</sequence>
<dbReference type="EMBL" id="DF836614">
    <property type="protein sequence ID" value="GAN10146.1"/>
    <property type="molecule type" value="Genomic_DNA"/>
</dbReference>
<dbReference type="OrthoDB" id="268479at2759"/>
<dbReference type="InterPro" id="IPR023333">
    <property type="entry name" value="Proteasome_suB-type"/>
</dbReference>
<dbReference type="GO" id="GO:0010499">
    <property type="term" value="P:proteasomal ubiquitin-independent protein catabolic process"/>
    <property type="evidence" value="ECO:0007669"/>
    <property type="project" value="EnsemblFungi"/>
</dbReference>
<organism evidence="6">
    <name type="scientific">Mucor ambiguus</name>
    <dbReference type="NCBI Taxonomy" id="91626"/>
    <lineage>
        <taxon>Eukaryota</taxon>
        <taxon>Fungi</taxon>
        <taxon>Fungi incertae sedis</taxon>
        <taxon>Mucoromycota</taxon>
        <taxon>Mucoromycotina</taxon>
        <taxon>Mucoromycetes</taxon>
        <taxon>Mucorales</taxon>
        <taxon>Mucorineae</taxon>
        <taxon>Mucoraceae</taxon>
        <taxon>Mucor</taxon>
    </lineage>
</organism>
<comment type="subunit">
    <text evidence="5">The 26S proteasome consists of a 20S proteasome core and two 19S regulatory subunits. The 20S proteasome core is composed of 28 subunits that are arranged in four stacked rings, resulting in a barrel-shaped structure. The two end rings are each formed by seven alpha subunits, and the two central rings are each formed by seven beta subunits. The catalytic chamber with the active sites is on the inside of the barrel.</text>
</comment>
<dbReference type="GO" id="GO:0019774">
    <property type="term" value="C:proteasome core complex, beta-subunit complex"/>
    <property type="evidence" value="ECO:0007669"/>
    <property type="project" value="EnsemblFungi"/>
</dbReference>
<keyword evidence="2" id="KW-0963">Cytoplasm</keyword>
<evidence type="ECO:0000256" key="5">
    <source>
        <dbReference type="ARBA" id="ARBA00026071"/>
    </source>
</evidence>
<name>A0A0C9MHA5_9FUNG</name>
<dbReference type="PANTHER" id="PTHR32194:SF2">
    <property type="entry name" value="PROTEASOME SUBUNIT BETA TYPE-1"/>
    <property type="match status" value="1"/>
</dbReference>
<evidence type="ECO:0000256" key="4">
    <source>
        <dbReference type="ARBA" id="ARBA00023242"/>
    </source>
</evidence>
<accession>A0A0C9MHA5</accession>
<keyword evidence="4" id="KW-0539">Nucleus</keyword>
<evidence type="ECO:0000256" key="3">
    <source>
        <dbReference type="ARBA" id="ARBA00022942"/>
    </source>
</evidence>
<evidence type="ECO:0000256" key="2">
    <source>
        <dbReference type="ARBA" id="ARBA00022490"/>
    </source>
</evidence>
<protein>
    <submittedName>
        <fullName evidence="6">Proteasome subunit beta type-1</fullName>
    </submittedName>
</protein>
<dbReference type="PANTHER" id="PTHR32194">
    <property type="entry name" value="METALLOPROTEASE TLDD"/>
    <property type="match status" value="1"/>
</dbReference>
<comment type="subcellular location">
    <subcellularLocation>
        <location evidence="1">Nucleus</location>
    </subcellularLocation>
</comment>
<dbReference type="Proteomes" id="UP000053815">
    <property type="component" value="Unassembled WGS sequence"/>
</dbReference>
<evidence type="ECO:0000256" key="1">
    <source>
        <dbReference type="ARBA" id="ARBA00004123"/>
    </source>
</evidence>
<dbReference type="AlphaFoldDB" id="A0A0C9MHA5"/>
<evidence type="ECO:0000313" key="7">
    <source>
        <dbReference type="Proteomes" id="UP000053815"/>
    </source>
</evidence>
<dbReference type="STRING" id="91626.A0A0C9MHA5"/>
<evidence type="ECO:0000313" key="6">
    <source>
        <dbReference type="EMBL" id="GAN10146.1"/>
    </source>
</evidence>
<dbReference type="GO" id="GO:0005634">
    <property type="term" value="C:nucleus"/>
    <property type="evidence" value="ECO:0007669"/>
    <property type="project" value="UniProtKB-SubCell"/>
</dbReference>
<dbReference type="Pfam" id="PF00227">
    <property type="entry name" value="Proteasome"/>
    <property type="match status" value="1"/>
</dbReference>
<dbReference type="CDD" id="cd03757">
    <property type="entry name" value="proteasome_beta_type_1"/>
    <property type="match status" value="1"/>
</dbReference>
<dbReference type="InterPro" id="IPR016050">
    <property type="entry name" value="Proteasome_bsu_CS"/>
</dbReference>
<reference evidence="6" key="1">
    <citation type="submission" date="2014-09" db="EMBL/GenBank/DDBJ databases">
        <title>Draft genome sequence of an oleaginous Mucoromycotina fungus Mucor ambiguus NBRC6742.</title>
        <authorList>
            <person name="Takeda I."/>
            <person name="Yamane N."/>
            <person name="Morita T."/>
            <person name="Tamano K."/>
            <person name="Machida M."/>
            <person name="Baker S."/>
            <person name="Koike H."/>
        </authorList>
    </citation>
    <scope>NUCLEOTIDE SEQUENCE</scope>
    <source>
        <strain evidence="6">NBRC 6742</strain>
    </source>
</reference>
<dbReference type="InterPro" id="IPR001353">
    <property type="entry name" value="Proteasome_sua/b"/>
</dbReference>
<keyword evidence="7" id="KW-1185">Reference proteome</keyword>
<dbReference type="Gene3D" id="3.60.20.10">
    <property type="entry name" value="Glutamine Phosphoribosylpyrophosphate, subunit 1, domain 1"/>
    <property type="match status" value="1"/>
</dbReference>
<keyword evidence="3 6" id="KW-0647">Proteasome</keyword>
<gene>
    <name evidence="6" type="ORF">MAM1_0325c09683</name>
</gene>
<proteinExistence type="predicted"/>
<dbReference type="GO" id="GO:0043161">
    <property type="term" value="P:proteasome-mediated ubiquitin-dependent protein catabolic process"/>
    <property type="evidence" value="ECO:0007669"/>
    <property type="project" value="EnsemblFungi"/>
</dbReference>
<dbReference type="PROSITE" id="PS51476">
    <property type="entry name" value="PROTEASOME_BETA_2"/>
    <property type="match status" value="1"/>
</dbReference>
<dbReference type="GO" id="GO:0005737">
    <property type="term" value="C:cytoplasm"/>
    <property type="evidence" value="ECO:0007669"/>
    <property type="project" value="TreeGrafter"/>
</dbReference>
<dbReference type="FunFam" id="3.60.20.10:FF:000027">
    <property type="entry name" value="Proteasome subunit beta type-6"/>
    <property type="match status" value="1"/>
</dbReference>